<comment type="caution">
    <text evidence="4">The sequence shown here is derived from an EMBL/GenBank/DDBJ whole genome shotgun (WGS) entry which is preliminary data.</text>
</comment>
<dbReference type="EMBL" id="CAJVCH010077655">
    <property type="protein sequence ID" value="CAG7721227.1"/>
    <property type="molecule type" value="Genomic_DNA"/>
</dbReference>
<dbReference type="GO" id="GO:0006805">
    <property type="term" value="P:xenobiotic metabolic process"/>
    <property type="evidence" value="ECO:0007669"/>
    <property type="project" value="TreeGrafter"/>
</dbReference>
<dbReference type="GO" id="GO:0008395">
    <property type="term" value="F:steroid hydroxylase activity"/>
    <property type="evidence" value="ECO:0007669"/>
    <property type="project" value="TreeGrafter"/>
</dbReference>
<dbReference type="GO" id="GO:0005506">
    <property type="term" value="F:iron ion binding"/>
    <property type="evidence" value="ECO:0007669"/>
    <property type="project" value="InterPro"/>
</dbReference>
<dbReference type="GO" id="GO:0006082">
    <property type="term" value="P:organic acid metabolic process"/>
    <property type="evidence" value="ECO:0007669"/>
    <property type="project" value="TreeGrafter"/>
</dbReference>
<dbReference type="GO" id="GO:0016712">
    <property type="term" value="F:oxidoreductase activity, acting on paired donors, with incorporation or reduction of molecular oxygen, reduced flavin or flavoprotein as one donor, and incorporation of one atom of oxygen"/>
    <property type="evidence" value="ECO:0007669"/>
    <property type="project" value="TreeGrafter"/>
</dbReference>
<gene>
    <name evidence="4" type="ORF">AFUS01_LOCUS10454</name>
</gene>
<keyword evidence="3" id="KW-0408">Iron</keyword>
<dbReference type="InterPro" id="IPR050182">
    <property type="entry name" value="Cytochrome_P450_fam2"/>
</dbReference>
<evidence type="ECO:0000256" key="2">
    <source>
        <dbReference type="ARBA" id="ARBA00022723"/>
    </source>
</evidence>
<keyword evidence="5" id="KW-1185">Reference proteome</keyword>
<protein>
    <submittedName>
        <fullName evidence="4">Uncharacterized protein</fullName>
    </submittedName>
</protein>
<organism evidence="4 5">
    <name type="scientific">Allacma fusca</name>
    <dbReference type="NCBI Taxonomy" id="39272"/>
    <lineage>
        <taxon>Eukaryota</taxon>
        <taxon>Metazoa</taxon>
        <taxon>Ecdysozoa</taxon>
        <taxon>Arthropoda</taxon>
        <taxon>Hexapoda</taxon>
        <taxon>Collembola</taxon>
        <taxon>Symphypleona</taxon>
        <taxon>Sminthuridae</taxon>
        <taxon>Allacma</taxon>
    </lineage>
</organism>
<evidence type="ECO:0000313" key="4">
    <source>
        <dbReference type="EMBL" id="CAG7721227.1"/>
    </source>
</evidence>
<dbReference type="Proteomes" id="UP000708208">
    <property type="component" value="Unassembled WGS sequence"/>
</dbReference>
<dbReference type="GO" id="GO:0005737">
    <property type="term" value="C:cytoplasm"/>
    <property type="evidence" value="ECO:0007669"/>
    <property type="project" value="TreeGrafter"/>
</dbReference>
<dbReference type="AlphaFoldDB" id="A0A8J2JLZ3"/>
<dbReference type="PANTHER" id="PTHR24300:SF403">
    <property type="entry name" value="CYTOCHROME P450 306A1"/>
    <property type="match status" value="1"/>
</dbReference>
<proteinExistence type="inferred from homology"/>
<accession>A0A8J2JLZ3</accession>
<dbReference type="GO" id="GO:0020037">
    <property type="term" value="F:heme binding"/>
    <property type="evidence" value="ECO:0007669"/>
    <property type="project" value="InterPro"/>
</dbReference>
<reference evidence="4" key="1">
    <citation type="submission" date="2021-06" db="EMBL/GenBank/DDBJ databases">
        <authorList>
            <person name="Hodson N. C."/>
            <person name="Mongue J. A."/>
            <person name="Jaron S. K."/>
        </authorList>
    </citation>
    <scope>NUCLEOTIDE SEQUENCE</scope>
</reference>
<sequence>MAGVRYEQDDPRLWSVFNKNKELSEKLAGNITIVFVPRLAKLIPKLSGWGELMDLVKDMRSITLGHVDQHKKSFPENGVPRDFMDAYIKEIEATTDPDSSFYKDNGIRSLAAVVGDLFAAGFETVTLTLSWAVLYLSTFQEVQKKLQEELDSVVGRNRYPTLADRPLLPYVVDQSCQALLYGTHVKLCRIKEYAVASVEHFLNDVFMSTSEFLREANVDIWVSIDEFVKPHVKIVMDFF</sequence>
<dbReference type="Pfam" id="PF00067">
    <property type="entry name" value="p450"/>
    <property type="match status" value="1"/>
</dbReference>
<dbReference type="OrthoDB" id="1055148at2759"/>
<name>A0A8J2JLZ3_9HEXA</name>
<comment type="similarity">
    <text evidence="1">Belongs to the cytochrome P450 family.</text>
</comment>
<dbReference type="PANTHER" id="PTHR24300">
    <property type="entry name" value="CYTOCHROME P450 508A4-RELATED"/>
    <property type="match status" value="1"/>
</dbReference>
<dbReference type="InterPro" id="IPR001128">
    <property type="entry name" value="Cyt_P450"/>
</dbReference>
<evidence type="ECO:0000256" key="1">
    <source>
        <dbReference type="ARBA" id="ARBA00010617"/>
    </source>
</evidence>
<evidence type="ECO:0000313" key="5">
    <source>
        <dbReference type="Proteomes" id="UP000708208"/>
    </source>
</evidence>
<keyword evidence="2" id="KW-0479">Metal-binding</keyword>
<evidence type="ECO:0000256" key="3">
    <source>
        <dbReference type="ARBA" id="ARBA00023004"/>
    </source>
</evidence>